<dbReference type="InParanoid" id="G0PA84"/>
<protein>
    <submittedName>
        <fullName evidence="2">Uncharacterized protein</fullName>
    </submittedName>
</protein>
<gene>
    <name evidence="2" type="ORF">CAEBREN_05786</name>
</gene>
<evidence type="ECO:0000313" key="2">
    <source>
        <dbReference type="EMBL" id="EGT49053.1"/>
    </source>
</evidence>
<accession>G0PA84</accession>
<evidence type="ECO:0000256" key="1">
    <source>
        <dbReference type="SAM" id="MobiDB-lite"/>
    </source>
</evidence>
<evidence type="ECO:0000313" key="3">
    <source>
        <dbReference type="Proteomes" id="UP000008068"/>
    </source>
</evidence>
<feature type="compositionally biased region" description="Basic residues" evidence="1">
    <location>
        <begin position="1"/>
        <end position="10"/>
    </location>
</feature>
<sequence>MQPSKKKKAKVLTAEQARYRKKQSDSNRKKTAQWDAAEILQAARDKEVRAPPNACVHSTATSKIGHHHHKSNPMRSPNSKKEETDSEEEDDLSEDAEPKSRYHSAKTLKILEDGFKKIQYLDEESTKRRHVNGSLTTVAKLKNCSKNL</sequence>
<dbReference type="Proteomes" id="UP000008068">
    <property type="component" value="Unassembled WGS sequence"/>
</dbReference>
<proteinExistence type="predicted"/>
<name>G0PA84_CAEBE</name>
<dbReference type="HOGENOM" id="CLU_1760412_0_0_1"/>
<feature type="region of interest" description="Disordered" evidence="1">
    <location>
        <begin position="1"/>
        <end position="103"/>
    </location>
</feature>
<feature type="compositionally biased region" description="Acidic residues" evidence="1">
    <location>
        <begin position="84"/>
        <end position="95"/>
    </location>
</feature>
<organism evidence="3">
    <name type="scientific">Caenorhabditis brenneri</name>
    <name type="common">Nematode worm</name>
    <dbReference type="NCBI Taxonomy" id="135651"/>
    <lineage>
        <taxon>Eukaryota</taxon>
        <taxon>Metazoa</taxon>
        <taxon>Ecdysozoa</taxon>
        <taxon>Nematoda</taxon>
        <taxon>Chromadorea</taxon>
        <taxon>Rhabditida</taxon>
        <taxon>Rhabditina</taxon>
        <taxon>Rhabditomorpha</taxon>
        <taxon>Rhabditoidea</taxon>
        <taxon>Rhabditidae</taxon>
        <taxon>Peloderinae</taxon>
        <taxon>Caenorhabditis</taxon>
    </lineage>
</organism>
<dbReference type="AlphaFoldDB" id="G0PA84"/>
<keyword evidence="3" id="KW-1185">Reference proteome</keyword>
<reference evidence="3" key="1">
    <citation type="submission" date="2011-07" db="EMBL/GenBank/DDBJ databases">
        <authorList>
            <consortium name="Caenorhabditis brenneri Sequencing and Analysis Consortium"/>
            <person name="Wilson R.K."/>
        </authorList>
    </citation>
    <scope>NUCLEOTIDE SEQUENCE [LARGE SCALE GENOMIC DNA]</scope>
    <source>
        <strain evidence="3">PB2801</strain>
    </source>
</reference>
<dbReference type="EMBL" id="GL380171">
    <property type="protein sequence ID" value="EGT49053.1"/>
    <property type="molecule type" value="Genomic_DNA"/>
</dbReference>